<dbReference type="EMBL" id="JBBMEK010000067">
    <property type="protein sequence ID" value="MEQ2364881.1"/>
    <property type="molecule type" value="Genomic_DNA"/>
</dbReference>
<dbReference type="RefSeq" id="WP_349084739.1">
    <property type="nucleotide sequence ID" value="NZ_JBBMEK010000067.1"/>
</dbReference>
<evidence type="ECO:0000313" key="3">
    <source>
        <dbReference type="Proteomes" id="UP001469749"/>
    </source>
</evidence>
<dbReference type="Proteomes" id="UP001469749">
    <property type="component" value="Unassembled WGS sequence"/>
</dbReference>
<evidence type="ECO:0000256" key="1">
    <source>
        <dbReference type="ARBA" id="ARBA00022596"/>
    </source>
</evidence>
<comment type="caution">
    <text evidence="2">The sequence shown here is derived from an EMBL/GenBank/DDBJ whole genome shotgun (WGS) entry which is preliminary data.</text>
</comment>
<dbReference type="Pfam" id="PF01969">
    <property type="entry name" value="Ni_insertion"/>
    <property type="match status" value="1"/>
</dbReference>
<sequence>VGAIDSIVDIISVAVCVDNLGVDDIVVSELYEGSGHVHCQHGMMPVPVPATANIVAANHLPMKITDAQGEMVTPTGAAIAAALRTQDHLPEDYQLLKIGLGAGKKDFPKANVLRAMLLETKDQPQTGEEEDIWKLESNIDDCSGEVLGYTMECLLAAGARDVCYAPIYMKKNRPAYMLHVLCDRRQIPAMEEIIFNETTTIGIRRYKVERTILKRHEAKAKTAYGEVELKICEKNGIVYRYPEYESVKKLCEAAGVPFKVVYQASCEAEISE</sequence>
<gene>
    <name evidence="2" type="ORF">WMO25_07200</name>
</gene>
<keyword evidence="1" id="KW-0533">Nickel</keyword>
<keyword evidence="3" id="KW-1185">Reference proteome</keyword>
<name>A0ABV1B3C4_9FIRM</name>
<organism evidence="2 3">
    <name type="scientific">Coprococcus intestinihominis</name>
    <dbReference type="NCBI Taxonomy" id="3133154"/>
    <lineage>
        <taxon>Bacteria</taxon>
        <taxon>Bacillati</taxon>
        <taxon>Bacillota</taxon>
        <taxon>Clostridia</taxon>
        <taxon>Lachnospirales</taxon>
        <taxon>Lachnospiraceae</taxon>
        <taxon>Coprococcus</taxon>
    </lineage>
</organism>
<feature type="non-terminal residue" evidence="2">
    <location>
        <position position="1"/>
    </location>
</feature>
<evidence type="ECO:0000313" key="2">
    <source>
        <dbReference type="EMBL" id="MEQ2364881.1"/>
    </source>
</evidence>
<accession>A0ABV1B3C4</accession>
<dbReference type="PANTHER" id="PTHR36566">
    <property type="entry name" value="NICKEL INSERTION PROTEIN-RELATED"/>
    <property type="match status" value="1"/>
</dbReference>
<protein>
    <submittedName>
        <fullName evidence="2">LarC family nickel insertion protein</fullName>
    </submittedName>
</protein>
<proteinExistence type="predicted"/>
<dbReference type="PANTHER" id="PTHR36566:SF1">
    <property type="entry name" value="PYRIDINIUM-3,5-BISTHIOCARBOXYLIC ACID MONONUCLEOTIDE NICKEL INSERTION PROTEIN"/>
    <property type="match status" value="1"/>
</dbReference>
<dbReference type="Gene3D" id="3.30.70.1380">
    <property type="entry name" value="Transcriptional regulatory protein pf0864 domain like"/>
    <property type="match status" value="1"/>
</dbReference>
<reference evidence="2 3" key="1">
    <citation type="submission" date="2024-03" db="EMBL/GenBank/DDBJ databases">
        <title>Human intestinal bacterial collection.</title>
        <authorList>
            <person name="Pauvert C."/>
            <person name="Hitch T.C.A."/>
            <person name="Clavel T."/>
        </authorList>
    </citation>
    <scope>NUCLEOTIDE SEQUENCE [LARGE SCALE GENOMIC DNA]</scope>
    <source>
        <strain evidence="2 3">CLA-AA-H190</strain>
    </source>
</reference>
<dbReference type="InterPro" id="IPR002822">
    <property type="entry name" value="Ni_insertion"/>
</dbReference>